<name>A0AAD5XNX7_9FUNG</name>
<dbReference type="Pfam" id="PF00005">
    <property type="entry name" value="ABC_tran"/>
    <property type="match status" value="1"/>
</dbReference>
<dbReference type="PANTHER" id="PTHR24220">
    <property type="entry name" value="IMPORT ATP-BINDING PROTEIN"/>
    <property type="match status" value="1"/>
</dbReference>
<dbReference type="Gene3D" id="3.40.50.300">
    <property type="entry name" value="P-loop containing nucleotide triphosphate hydrolases"/>
    <property type="match status" value="1"/>
</dbReference>
<comment type="caution">
    <text evidence="6">The sequence shown here is derived from an EMBL/GenBank/DDBJ whole genome shotgun (WGS) entry which is preliminary data.</text>
</comment>
<dbReference type="FunFam" id="3.40.50.300:FF:000032">
    <property type="entry name" value="Export ABC transporter ATP-binding protein"/>
    <property type="match status" value="1"/>
</dbReference>
<proteinExistence type="predicted"/>
<keyword evidence="7" id="KW-1185">Reference proteome</keyword>
<dbReference type="InterPro" id="IPR017911">
    <property type="entry name" value="MacB-like_ATP-bd"/>
</dbReference>
<dbReference type="GO" id="GO:0022857">
    <property type="term" value="F:transmembrane transporter activity"/>
    <property type="evidence" value="ECO:0007669"/>
    <property type="project" value="TreeGrafter"/>
</dbReference>
<dbReference type="GO" id="GO:0016887">
    <property type="term" value="F:ATP hydrolysis activity"/>
    <property type="evidence" value="ECO:0007669"/>
    <property type="project" value="InterPro"/>
</dbReference>
<dbReference type="SMART" id="SM00382">
    <property type="entry name" value="AAA"/>
    <property type="match status" value="1"/>
</dbReference>
<dbReference type="InterPro" id="IPR003439">
    <property type="entry name" value="ABC_transporter-like_ATP-bd"/>
</dbReference>
<evidence type="ECO:0000256" key="3">
    <source>
        <dbReference type="ARBA" id="ARBA00022840"/>
    </source>
</evidence>
<dbReference type="EMBL" id="JADGJQ010000056">
    <property type="protein sequence ID" value="KAJ3175052.1"/>
    <property type="molecule type" value="Genomic_DNA"/>
</dbReference>
<evidence type="ECO:0000313" key="7">
    <source>
        <dbReference type="Proteomes" id="UP001212152"/>
    </source>
</evidence>
<feature type="compositionally biased region" description="Pro residues" evidence="4">
    <location>
        <begin position="1"/>
        <end position="12"/>
    </location>
</feature>
<reference evidence="6" key="1">
    <citation type="submission" date="2020-05" db="EMBL/GenBank/DDBJ databases">
        <title>Phylogenomic resolution of chytrid fungi.</title>
        <authorList>
            <person name="Stajich J.E."/>
            <person name="Amses K."/>
            <person name="Simmons R."/>
            <person name="Seto K."/>
            <person name="Myers J."/>
            <person name="Bonds A."/>
            <person name="Quandt C.A."/>
            <person name="Barry K."/>
            <person name="Liu P."/>
            <person name="Grigoriev I."/>
            <person name="Longcore J.E."/>
            <person name="James T.Y."/>
        </authorList>
    </citation>
    <scope>NUCLEOTIDE SEQUENCE</scope>
    <source>
        <strain evidence="6">JEL0379</strain>
    </source>
</reference>
<dbReference type="InterPro" id="IPR017871">
    <property type="entry name" value="ABC_transporter-like_CS"/>
</dbReference>
<dbReference type="CDD" id="cd03255">
    <property type="entry name" value="ABC_MJ0796_LolCDE_FtsE"/>
    <property type="match status" value="1"/>
</dbReference>
<keyword evidence="2" id="KW-0547">Nucleotide-binding</keyword>
<feature type="region of interest" description="Disordered" evidence="4">
    <location>
        <begin position="370"/>
        <end position="397"/>
    </location>
</feature>
<dbReference type="InterPro" id="IPR027417">
    <property type="entry name" value="P-loop_NTPase"/>
</dbReference>
<dbReference type="GO" id="GO:0005524">
    <property type="term" value="F:ATP binding"/>
    <property type="evidence" value="ECO:0007669"/>
    <property type="project" value="UniProtKB-KW"/>
</dbReference>
<feature type="region of interest" description="Disordered" evidence="4">
    <location>
        <begin position="81"/>
        <end position="110"/>
    </location>
</feature>
<evidence type="ECO:0000313" key="6">
    <source>
        <dbReference type="EMBL" id="KAJ3175052.1"/>
    </source>
</evidence>
<dbReference type="PROSITE" id="PS00211">
    <property type="entry name" value="ABC_TRANSPORTER_1"/>
    <property type="match status" value="1"/>
</dbReference>
<organism evidence="6 7">
    <name type="scientific">Geranomyces variabilis</name>
    <dbReference type="NCBI Taxonomy" id="109894"/>
    <lineage>
        <taxon>Eukaryota</taxon>
        <taxon>Fungi</taxon>
        <taxon>Fungi incertae sedis</taxon>
        <taxon>Chytridiomycota</taxon>
        <taxon>Chytridiomycota incertae sedis</taxon>
        <taxon>Chytridiomycetes</taxon>
        <taxon>Spizellomycetales</taxon>
        <taxon>Powellomycetaceae</taxon>
        <taxon>Geranomyces</taxon>
    </lineage>
</organism>
<keyword evidence="3" id="KW-0067">ATP-binding</keyword>
<sequence length="488" mass="52684">MPVSPPSAPPMPYTRHTYSQSFSAAPPPASSSSGGGAGSSSRDISYQHHQRQAPSMSELYGNVPSLEAVIAAASASSLRDAHQAHRKKASRSTLESILPPKFRRSQSMASTGTLKKLVPTDPIVVLRNIHKTYLLGLEGVAALRGVSLSIQRGEWVAIYGTSGGGKTSLLNIVGTIDKPTKGDLTICDTVITPNTKDEVLAALRLTKLGFVFQSFNLISSMTALENVELPMVLKGELTASERKTRAVASLQRVGLGHRLHHFPSKLSGGEQQRVTIARAIANLPEVLLLDEPTGDLDTQNTLRILHLLHSLNVEQHMTFIMVTHDVYLKNFAHRVVYMRDGKIHRVEMTRSQKRKDALEELEAKIAEHEGRTSVRATQETARTEETLLHSSGGGGGAAPRTIGTVAGESAHAPGRFVSAATEVREPGDYATYSTSCGIPAITPEPPTRMMMPHASSRDKLAATLPEQQIDRGDAGRILRTAEAIDQMV</sequence>
<dbReference type="AlphaFoldDB" id="A0AAD5XNX7"/>
<dbReference type="SUPFAM" id="SSF52540">
    <property type="entry name" value="P-loop containing nucleoside triphosphate hydrolases"/>
    <property type="match status" value="1"/>
</dbReference>
<dbReference type="GO" id="GO:0098796">
    <property type="term" value="C:membrane protein complex"/>
    <property type="evidence" value="ECO:0007669"/>
    <property type="project" value="UniProtKB-ARBA"/>
</dbReference>
<dbReference type="InterPro" id="IPR015854">
    <property type="entry name" value="ABC_transpr_LolD-like"/>
</dbReference>
<dbReference type="PANTHER" id="PTHR24220:SF688">
    <property type="entry name" value="ABC TRANSPORTER H FAMILY MEMBER 2"/>
    <property type="match status" value="1"/>
</dbReference>
<feature type="region of interest" description="Disordered" evidence="4">
    <location>
        <begin position="1"/>
        <end position="55"/>
    </location>
</feature>
<evidence type="ECO:0000256" key="1">
    <source>
        <dbReference type="ARBA" id="ARBA00022448"/>
    </source>
</evidence>
<dbReference type="InterPro" id="IPR003593">
    <property type="entry name" value="AAA+_ATPase"/>
</dbReference>
<gene>
    <name evidence="6" type="primary">ABCH1</name>
    <name evidence="6" type="ORF">HDU87_006448</name>
</gene>
<feature type="domain" description="ABC transporter" evidence="5">
    <location>
        <begin position="124"/>
        <end position="365"/>
    </location>
</feature>
<evidence type="ECO:0000259" key="5">
    <source>
        <dbReference type="PROSITE" id="PS50893"/>
    </source>
</evidence>
<evidence type="ECO:0000256" key="2">
    <source>
        <dbReference type="ARBA" id="ARBA00022741"/>
    </source>
</evidence>
<dbReference type="GO" id="GO:0005886">
    <property type="term" value="C:plasma membrane"/>
    <property type="evidence" value="ECO:0007669"/>
    <property type="project" value="TreeGrafter"/>
</dbReference>
<dbReference type="PROSITE" id="PS50893">
    <property type="entry name" value="ABC_TRANSPORTER_2"/>
    <property type="match status" value="1"/>
</dbReference>
<evidence type="ECO:0000256" key="4">
    <source>
        <dbReference type="SAM" id="MobiDB-lite"/>
    </source>
</evidence>
<accession>A0AAD5XNX7</accession>
<dbReference type="Proteomes" id="UP001212152">
    <property type="component" value="Unassembled WGS sequence"/>
</dbReference>
<keyword evidence="1" id="KW-0813">Transport</keyword>
<protein>
    <submittedName>
        <fullName evidence="6">ABC transporter AbcH.1</fullName>
    </submittedName>
</protein>